<evidence type="ECO:0000256" key="1">
    <source>
        <dbReference type="SAM" id="MobiDB-lite"/>
    </source>
</evidence>
<proteinExistence type="predicted"/>
<comment type="caution">
    <text evidence="2">The sequence shown here is derived from an EMBL/GenBank/DDBJ whole genome shotgun (WGS) entry which is preliminary data.</text>
</comment>
<feature type="compositionally biased region" description="Polar residues" evidence="1">
    <location>
        <begin position="12"/>
        <end position="24"/>
    </location>
</feature>
<reference evidence="2 3" key="1">
    <citation type="journal article" date="2018" name="Front. Plant Sci.">
        <title>Red Clover (Trifolium pratense) and Zigzag Clover (T. medium) - A Picture of Genomic Similarities and Differences.</title>
        <authorList>
            <person name="Dluhosova J."/>
            <person name="Istvanek J."/>
            <person name="Nedelnik J."/>
            <person name="Repkova J."/>
        </authorList>
    </citation>
    <scope>NUCLEOTIDE SEQUENCE [LARGE SCALE GENOMIC DNA]</scope>
    <source>
        <strain evidence="3">cv. 10/8</strain>
        <tissue evidence="2">Leaf</tissue>
    </source>
</reference>
<accession>A0A392W737</accession>
<name>A0A392W737_9FABA</name>
<sequence>VIGAELGRENHSSIPATAIGTEST</sequence>
<dbReference type="Proteomes" id="UP000265520">
    <property type="component" value="Unassembled WGS sequence"/>
</dbReference>
<dbReference type="AlphaFoldDB" id="A0A392W737"/>
<evidence type="ECO:0000313" key="3">
    <source>
        <dbReference type="Proteomes" id="UP000265520"/>
    </source>
</evidence>
<evidence type="ECO:0000313" key="2">
    <source>
        <dbReference type="EMBL" id="MCI95579.1"/>
    </source>
</evidence>
<feature type="compositionally biased region" description="Basic and acidic residues" evidence="1">
    <location>
        <begin position="1"/>
        <end position="11"/>
    </location>
</feature>
<organism evidence="2 3">
    <name type="scientific">Trifolium medium</name>
    <dbReference type="NCBI Taxonomy" id="97028"/>
    <lineage>
        <taxon>Eukaryota</taxon>
        <taxon>Viridiplantae</taxon>
        <taxon>Streptophyta</taxon>
        <taxon>Embryophyta</taxon>
        <taxon>Tracheophyta</taxon>
        <taxon>Spermatophyta</taxon>
        <taxon>Magnoliopsida</taxon>
        <taxon>eudicotyledons</taxon>
        <taxon>Gunneridae</taxon>
        <taxon>Pentapetalae</taxon>
        <taxon>rosids</taxon>
        <taxon>fabids</taxon>
        <taxon>Fabales</taxon>
        <taxon>Fabaceae</taxon>
        <taxon>Papilionoideae</taxon>
        <taxon>50 kb inversion clade</taxon>
        <taxon>NPAAA clade</taxon>
        <taxon>Hologalegina</taxon>
        <taxon>IRL clade</taxon>
        <taxon>Trifolieae</taxon>
        <taxon>Trifolium</taxon>
    </lineage>
</organism>
<feature type="region of interest" description="Disordered" evidence="1">
    <location>
        <begin position="1"/>
        <end position="24"/>
    </location>
</feature>
<feature type="non-terminal residue" evidence="2">
    <location>
        <position position="1"/>
    </location>
</feature>
<protein>
    <submittedName>
        <fullName evidence="2">Uncharacterized protein</fullName>
    </submittedName>
</protein>
<keyword evidence="3" id="KW-1185">Reference proteome</keyword>
<dbReference type="EMBL" id="LXQA011391067">
    <property type="protein sequence ID" value="MCI95579.1"/>
    <property type="molecule type" value="Genomic_DNA"/>
</dbReference>